<dbReference type="EMBL" id="JBHLWO010000004">
    <property type="protein sequence ID" value="MFC0321069.1"/>
    <property type="molecule type" value="Genomic_DNA"/>
</dbReference>
<dbReference type="RefSeq" id="WP_130857991.1">
    <property type="nucleotide sequence ID" value="NZ_JBHLWO010000004.1"/>
</dbReference>
<dbReference type="InterPro" id="IPR029039">
    <property type="entry name" value="Flavoprotein-like_sf"/>
</dbReference>
<protein>
    <submittedName>
        <fullName evidence="2">NADPH-dependent FMN reductase</fullName>
        <ecNumber evidence="2">1.-.-.-</ecNumber>
    </submittedName>
</protein>
<gene>
    <name evidence="2" type="ORF">ACFFI0_22300</name>
</gene>
<proteinExistence type="predicted"/>
<comment type="caution">
    <text evidence="2">The sequence shown here is derived from an EMBL/GenBank/DDBJ whole genome shotgun (WGS) entry which is preliminary data.</text>
</comment>
<sequence>MNVLIFNGALEKRNTGTSKTISNYFHNRLTDAGAVVTEFNLADAGIPFFDLSLVNIPQSVKIMTGIFTEADAHIWLTPLYHGGMTGIMKNCLDWLEISSKANPPYLTNKTVGLVCWASGGHAMQGINAMDAVAKSLRAWTLPYTIPVVRNDLFHTDGNLHPLYKEKFNLMSRLLLESSHSISARP</sequence>
<dbReference type="Pfam" id="PF03358">
    <property type="entry name" value="FMN_red"/>
    <property type="match status" value="1"/>
</dbReference>
<dbReference type="GO" id="GO:0016491">
    <property type="term" value="F:oxidoreductase activity"/>
    <property type="evidence" value="ECO:0007669"/>
    <property type="project" value="UniProtKB-KW"/>
</dbReference>
<dbReference type="InterPro" id="IPR005025">
    <property type="entry name" value="FMN_Rdtase-like_dom"/>
</dbReference>
<organism evidence="2 3">
    <name type="scientific">Olivibacter oleidegradans</name>
    <dbReference type="NCBI Taxonomy" id="760123"/>
    <lineage>
        <taxon>Bacteria</taxon>
        <taxon>Pseudomonadati</taxon>
        <taxon>Bacteroidota</taxon>
        <taxon>Sphingobacteriia</taxon>
        <taxon>Sphingobacteriales</taxon>
        <taxon>Sphingobacteriaceae</taxon>
        <taxon>Olivibacter</taxon>
    </lineage>
</organism>
<feature type="domain" description="NADPH-dependent FMN reductase-like" evidence="1">
    <location>
        <begin position="1"/>
        <end position="143"/>
    </location>
</feature>
<keyword evidence="2" id="KW-0560">Oxidoreductase</keyword>
<dbReference type="EC" id="1.-.-.-" evidence="2"/>
<evidence type="ECO:0000259" key="1">
    <source>
        <dbReference type="Pfam" id="PF03358"/>
    </source>
</evidence>
<name>A0ABV6HQA7_9SPHI</name>
<accession>A0ABV6HQA7</accession>
<reference evidence="2 3" key="1">
    <citation type="submission" date="2024-09" db="EMBL/GenBank/DDBJ databases">
        <authorList>
            <person name="Sun Q."/>
            <person name="Mori K."/>
        </authorList>
    </citation>
    <scope>NUCLEOTIDE SEQUENCE [LARGE SCALE GENOMIC DNA]</scope>
    <source>
        <strain evidence="2 3">CCM 7765</strain>
    </source>
</reference>
<evidence type="ECO:0000313" key="2">
    <source>
        <dbReference type="EMBL" id="MFC0321069.1"/>
    </source>
</evidence>
<dbReference type="Proteomes" id="UP001589774">
    <property type="component" value="Unassembled WGS sequence"/>
</dbReference>
<dbReference type="Gene3D" id="3.40.50.360">
    <property type="match status" value="1"/>
</dbReference>
<keyword evidence="3" id="KW-1185">Reference proteome</keyword>
<dbReference type="SUPFAM" id="SSF52218">
    <property type="entry name" value="Flavoproteins"/>
    <property type="match status" value="1"/>
</dbReference>
<evidence type="ECO:0000313" key="3">
    <source>
        <dbReference type="Proteomes" id="UP001589774"/>
    </source>
</evidence>